<dbReference type="SUPFAM" id="SSF48498">
    <property type="entry name" value="Tetracyclin repressor-like, C-terminal domain"/>
    <property type="match status" value="1"/>
</dbReference>
<sequence>MGRPPTPILSIDRISSAAMDLVCTTGGFTIPELARKLKVSPSSLYNHVSGREQIVELLRERAMSEVHLPDLHAERPWIDILADIMRSYRSSFARYPQLIPLLTAHAVNSSQALTMYNAIAVTLTRGGFNPTDTLRIITLVDNYVLGSALDLTAPDRPWESSAEVGPELTAALDTGAPRPARADDAFEFGLAVLLRGLAQS</sequence>
<protein>
    <submittedName>
        <fullName evidence="5">TetR family transcriptional regulator</fullName>
    </submittedName>
</protein>
<proteinExistence type="predicted"/>
<keyword evidence="3" id="KW-0804">Transcription</keyword>
<organism evidence="5 6">
    <name type="scientific">Mycolicibacterium peregrinum</name>
    <name type="common">Mycobacterium peregrinum</name>
    <dbReference type="NCBI Taxonomy" id="43304"/>
    <lineage>
        <taxon>Bacteria</taxon>
        <taxon>Bacillati</taxon>
        <taxon>Actinomycetota</taxon>
        <taxon>Actinomycetes</taxon>
        <taxon>Mycobacteriales</taxon>
        <taxon>Mycobacteriaceae</taxon>
        <taxon>Mycolicibacterium</taxon>
    </lineage>
</organism>
<dbReference type="OrthoDB" id="3432043at2"/>
<dbReference type="Pfam" id="PF02909">
    <property type="entry name" value="TetR_C_1"/>
    <property type="match status" value="1"/>
</dbReference>
<dbReference type="GO" id="GO:0045892">
    <property type="term" value="P:negative regulation of DNA-templated transcription"/>
    <property type="evidence" value="ECO:0007669"/>
    <property type="project" value="InterPro"/>
</dbReference>
<evidence type="ECO:0000256" key="3">
    <source>
        <dbReference type="ARBA" id="ARBA00023163"/>
    </source>
</evidence>
<evidence type="ECO:0000313" key="5">
    <source>
        <dbReference type="EMBL" id="OBB27145.1"/>
    </source>
</evidence>
<comment type="caution">
    <text evidence="5">The sequence shown here is derived from an EMBL/GenBank/DDBJ whole genome shotgun (WGS) entry which is preliminary data.</text>
</comment>
<dbReference type="RefSeq" id="WP_064933936.1">
    <property type="nucleotide sequence ID" value="NZ_LZSO01000031.1"/>
</dbReference>
<evidence type="ECO:0000313" key="6">
    <source>
        <dbReference type="Proteomes" id="UP000093902"/>
    </source>
</evidence>
<dbReference type="SUPFAM" id="SSF46689">
    <property type="entry name" value="Homeodomain-like"/>
    <property type="match status" value="1"/>
</dbReference>
<keyword evidence="2" id="KW-0805">Transcription regulation</keyword>
<name>A0A1A0QY72_MYCPR</name>
<evidence type="ECO:0000256" key="1">
    <source>
        <dbReference type="ARBA" id="ARBA00022491"/>
    </source>
</evidence>
<dbReference type="InterPro" id="IPR009057">
    <property type="entry name" value="Homeodomain-like_sf"/>
</dbReference>
<dbReference type="Gene3D" id="1.10.357.10">
    <property type="entry name" value="Tetracycline Repressor, domain 2"/>
    <property type="match status" value="1"/>
</dbReference>
<dbReference type="STRING" id="43304.GCA_001403655_06891"/>
<dbReference type="GO" id="GO:0046677">
    <property type="term" value="P:response to antibiotic"/>
    <property type="evidence" value="ECO:0007669"/>
    <property type="project" value="InterPro"/>
</dbReference>
<feature type="domain" description="Tetracycline repressor TetR C-terminal" evidence="4">
    <location>
        <begin position="76"/>
        <end position="199"/>
    </location>
</feature>
<dbReference type="Proteomes" id="UP000093902">
    <property type="component" value="Unassembled WGS sequence"/>
</dbReference>
<reference evidence="6" key="1">
    <citation type="submission" date="2016-06" db="EMBL/GenBank/DDBJ databases">
        <authorList>
            <person name="Sutton G."/>
            <person name="Brinkac L."/>
            <person name="Sanka R."/>
            <person name="Adams M."/>
            <person name="Lau E."/>
            <person name="Mehaffy C."/>
            <person name="Tameris M."/>
            <person name="Hatherill M."/>
            <person name="Hanekom W."/>
            <person name="Mahomed H."/>
            <person name="Mcshane H."/>
        </authorList>
    </citation>
    <scope>NUCLEOTIDE SEQUENCE [LARGE SCALE GENOMIC DNA]</scope>
    <source>
        <strain evidence="6">852002-51209_SCH5440388</strain>
    </source>
</reference>
<dbReference type="PRINTS" id="PR00400">
    <property type="entry name" value="TETREPRESSOR"/>
</dbReference>
<dbReference type="InterPro" id="IPR004111">
    <property type="entry name" value="Repressor_TetR_C"/>
</dbReference>
<keyword evidence="1" id="KW-0678">Repressor</keyword>
<dbReference type="AlphaFoldDB" id="A0A1A0QY72"/>
<gene>
    <name evidence="5" type="ORF">A5792_25345</name>
</gene>
<evidence type="ECO:0000256" key="2">
    <source>
        <dbReference type="ARBA" id="ARBA00023015"/>
    </source>
</evidence>
<dbReference type="InterPro" id="IPR003012">
    <property type="entry name" value="Tet_transcr_reg_TetR"/>
</dbReference>
<evidence type="ECO:0000259" key="4">
    <source>
        <dbReference type="Pfam" id="PF02909"/>
    </source>
</evidence>
<accession>A0A1A0QY72</accession>
<dbReference type="InterPro" id="IPR036271">
    <property type="entry name" value="Tet_transcr_reg_TetR-rel_C_sf"/>
</dbReference>
<dbReference type="EMBL" id="LZSO01000031">
    <property type="protein sequence ID" value="OBB27145.1"/>
    <property type="molecule type" value="Genomic_DNA"/>
</dbReference>